<dbReference type="RefSeq" id="WP_336482108.1">
    <property type="nucleotide sequence ID" value="NZ_JBAWSV010000003.1"/>
</dbReference>
<accession>A0ABU8FUT9</accession>
<keyword evidence="3 6" id="KW-0812">Transmembrane</keyword>
<feature type="domain" description="DUF3817" evidence="7">
    <location>
        <begin position="7"/>
        <end position="94"/>
    </location>
</feature>
<evidence type="ECO:0000256" key="2">
    <source>
        <dbReference type="ARBA" id="ARBA00022475"/>
    </source>
</evidence>
<feature type="transmembrane region" description="Helical" evidence="6">
    <location>
        <begin position="71"/>
        <end position="90"/>
    </location>
</feature>
<evidence type="ECO:0000313" key="8">
    <source>
        <dbReference type="EMBL" id="MEI4829745.1"/>
    </source>
</evidence>
<evidence type="ECO:0000256" key="4">
    <source>
        <dbReference type="ARBA" id="ARBA00022989"/>
    </source>
</evidence>
<feature type="transmembrane region" description="Helical" evidence="6">
    <location>
        <begin position="6"/>
        <end position="27"/>
    </location>
</feature>
<comment type="caution">
    <text evidence="8">The sequence shown here is derived from an EMBL/GenBank/DDBJ whole genome shotgun (WGS) entry which is preliminary data.</text>
</comment>
<dbReference type="NCBIfam" id="TIGR03954">
    <property type="entry name" value="integ_memb_HG"/>
    <property type="match status" value="1"/>
</dbReference>
<feature type="transmembrane region" description="Helical" evidence="6">
    <location>
        <begin position="39"/>
        <end position="59"/>
    </location>
</feature>
<keyword evidence="2" id="KW-1003">Cell membrane</keyword>
<evidence type="ECO:0000313" key="9">
    <source>
        <dbReference type="Proteomes" id="UP001367922"/>
    </source>
</evidence>
<evidence type="ECO:0000256" key="6">
    <source>
        <dbReference type="SAM" id="Phobius"/>
    </source>
</evidence>
<organism evidence="8 9">
    <name type="scientific">Bacillus yunxiaonensis</name>
    <dbReference type="NCBI Taxonomy" id="3127665"/>
    <lineage>
        <taxon>Bacteria</taxon>
        <taxon>Bacillati</taxon>
        <taxon>Bacillota</taxon>
        <taxon>Bacilli</taxon>
        <taxon>Bacillales</taxon>
        <taxon>Bacillaceae</taxon>
        <taxon>Bacillus</taxon>
    </lineage>
</organism>
<dbReference type="PANTHER" id="PTHR40077">
    <property type="entry name" value="MEMBRANE PROTEIN-RELATED"/>
    <property type="match status" value="1"/>
</dbReference>
<proteinExistence type="predicted"/>
<sequence length="99" mass="10918">MLSTPIGRLRVIGLLEGISFLILLFIAMPLKYFAGFSKAVTVAGMAHGVLFILFIYAVFQVTTTHHKSKSWVFGALIASVLPFGTFVLDAKLKKEEEDK</sequence>
<dbReference type="EMBL" id="JBAWSV010000003">
    <property type="protein sequence ID" value="MEI4829745.1"/>
    <property type="molecule type" value="Genomic_DNA"/>
</dbReference>
<dbReference type="Proteomes" id="UP001367922">
    <property type="component" value="Unassembled WGS sequence"/>
</dbReference>
<name>A0ABU8FUT9_9BACI</name>
<evidence type="ECO:0000256" key="3">
    <source>
        <dbReference type="ARBA" id="ARBA00022692"/>
    </source>
</evidence>
<gene>
    <name evidence="8" type="ORF">WAX78_09805</name>
</gene>
<keyword evidence="4 6" id="KW-1133">Transmembrane helix</keyword>
<keyword evidence="5 6" id="KW-0472">Membrane</keyword>
<dbReference type="PANTHER" id="PTHR40077:SF1">
    <property type="entry name" value="MEMBRANE PROTEIN"/>
    <property type="match status" value="1"/>
</dbReference>
<reference evidence="8 9" key="1">
    <citation type="submission" date="2024-01" db="EMBL/GenBank/DDBJ databases">
        <title>Seven novel Bacillus-like species.</title>
        <authorList>
            <person name="Liu G."/>
        </authorList>
    </citation>
    <scope>NUCLEOTIDE SEQUENCE [LARGE SCALE GENOMIC DNA]</scope>
    <source>
        <strain evidence="8 9">FJAT-53711</strain>
    </source>
</reference>
<evidence type="ECO:0000256" key="1">
    <source>
        <dbReference type="ARBA" id="ARBA00004651"/>
    </source>
</evidence>
<dbReference type="InterPro" id="IPR023845">
    <property type="entry name" value="DUF3817_TM"/>
</dbReference>
<protein>
    <submittedName>
        <fullName evidence="8">DUF3817 domain-containing protein</fullName>
    </submittedName>
</protein>
<evidence type="ECO:0000256" key="5">
    <source>
        <dbReference type="ARBA" id="ARBA00023136"/>
    </source>
</evidence>
<keyword evidence="9" id="KW-1185">Reference proteome</keyword>
<dbReference type="Pfam" id="PF12823">
    <property type="entry name" value="DUF3817"/>
    <property type="match status" value="1"/>
</dbReference>
<evidence type="ECO:0000259" key="7">
    <source>
        <dbReference type="Pfam" id="PF12823"/>
    </source>
</evidence>
<comment type="subcellular location">
    <subcellularLocation>
        <location evidence="1">Cell membrane</location>
        <topology evidence="1">Multi-pass membrane protein</topology>
    </subcellularLocation>
</comment>